<dbReference type="PROSITE" id="PS00517">
    <property type="entry name" value="RNASE_3_1"/>
    <property type="match status" value="1"/>
</dbReference>
<dbReference type="FunFam" id="3.30.160.20:FF:000003">
    <property type="entry name" value="Ribonuclease 3"/>
    <property type="match status" value="1"/>
</dbReference>
<evidence type="ECO:0000256" key="1">
    <source>
        <dbReference type="ARBA" id="ARBA00000109"/>
    </source>
</evidence>
<dbReference type="SMART" id="SM00358">
    <property type="entry name" value="DSRM"/>
    <property type="match status" value="1"/>
</dbReference>
<comment type="subcellular location">
    <subcellularLocation>
        <location evidence="2 15">Cytoplasm</location>
    </subcellularLocation>
</comment>
<dbReference type="EC" id="3.1.26.3" evidence="15"/>
<evidence type="ECO:0000256" key="6">
    <source>
        <dbReference type="ARBA" id="ARBA00022552"/>
    </source>
</evidence>
<dbReference type="GO" id="GO:0005737">
    <property type="term" value="C:cytoplasm"/>
    <property type="evidence" value="ECO:0007669"/>
    <property type="project" value="UniProtKB-SubCell"/>
</dbReference>
<evidence type="ECO:0000256" key="12">
    <source>
        <dbReference type="ARBA" id="ARBA00022801"/>
    </source>
</evidence>
<dbReference type="PROSITE" id="PS50137">
    <property type="entry name" value="DS_RBD"/>
    <property type="match status" value="1"/>
</dbReference>
<dbReference type="SUPFAM" id="SSF54768">
    <property type="entry name" value="dsRNA-binding domain-like"/>
    <property type="match status" value="1"/>
</dbReference>
<dbReference type="Proteomes" id="UP000238220">
    <property type="component" value="Unassembled WGS sequence"/>
</dbReference>
<dbReference type="GO" id="GO:0046872">
    <property type="term" value="F:metal ion binding"/>
    <property type="evidence" value="ECO:0007669"/>
    <property type="project" value="UniProtKB-KW"/>
</dbReference>
<dbReference type="InterPro" id="IPR014720">
    <property type="entry name" value="dsRBD_dom"/>
</dbReference>
<keyword evidence="7 15" id="KW-0507">mRNA processing</keyword>
<dbReference type="GO" id="GO:0006364">
    <property type="term" value="P:rRNA processing"/>
    <property type="evidence" value="ECO:0007669"/>
    <property type="project" value="UniProtKB-UniRule"/>
</dbReference>
<keyword evidence="9 15" id="KW-0540">Nuclease</keyword>
<feature type="binding site" evidence="15">
    <location>
        <position position="111"/>
    </location>
    <ligand>
        <name>Mg(2+)</name>
        <dbReference type="ChEBI" id="CHEBI:18420"/>
    </ligand>
</feature>
<comment type="function">
    <text evidence="15">Digests double-stranded RNA. Involved in the processing of primary rRNA transcript to yield the immediate precursors to the large and small rRNAs (23S and 16S). Processes some mRNAs, and tRNAs when they are encoded in the rRNA operon. Processes pre-crRNA and tracrRNA of type II CRISPR loci if present in the organism.</text>
</comment>
<dbReference type="GO" id="GO:0008033">
    <property type="term" value="P:tRNA processing"/>
    <property type="evidence" value="ECO:0007669"/>
    <property type="project" value="UniProtKB-KW"/>
</dbReference>
<keyword evidence="6 15" id="KW-0698">rRNA processing</keyword>
<dbReference type="PROSITE" id="PS50142">
    <property type="entry name" value="RNASE_3_2"/>
    <property type="match status" value="1"/>
</dbReference>
<dbReference type="PANTHER" id="PTHR11207">
    <property type="entry name" value="RIBONUCLEASE III"/>
    <property type="match status" value="1"/>
</dbReference>
<feature type="active site" evidence="15">
    <location>
        <position position="39"/>
    </location>
</feature>
<evidence type="ECO:0000256" key="15">
    <source>
        <dbReference type="HAMAP-Rule" id="MF_00104"/>
    </source>
</evidence>
<evidence type="ECO:0000256" key="14">
    <source>
        <dbReference type="ARBA" id="ARBA00022884"/>
    </source>
</evidence>
<dbReference type="EMBL" id="PSNW01000001">
    <property type="protein sequence ID" value="PPE75828.1"/>
    <property type="molecule type" value="Genomic_DNA"/>
</dbReference>
<dbReference type="CDD" id="cd10845">
    <property type="entry name" value="DSRM_RNAse_III_family"/>
    <property type="match status" value="1"/>
</dbReference>
<dbReference type="OrthoDB" id="9805026at2"/>
<evidence type="ECO:0000256" key="5">
    <source>
        <dbReference type="ARBA" id="ARBA00022490"/>
    </source>
</evidence>
<keyword evidence="19" id="KW-1185">Reference proteome</keyword>
<dbReference type="InterPro" id="IPR000999">
    <property type="entry name" value="RNase_III_dom"/>
</dbReference>
<dbReference type="GO" id="GO:0042802">
    <property type="term" value="F:identical protein binding"/>
    <property type="evidence" value="ECO:0007669"/>
    <property type="project" value="UniProtKB-ARBA"/>
</dbReference>
<evidence type="ECO:0000313" key="19">
    <source>
        <dbReference type="Proteomes" id="UP000238220"/>
    </source>
</evidence>
<dbReference type="PANTHER" id="PTHR11207:SF0">
    <property type="entry name" value="RIBONUCLEASE 3"/>
    <property type="match status" value="1"/>
</dbReference>
<keyword evidence="8 15" id="KW-0819">tRNA processing</keyword>
<feature type="active site" evidence="15">
    <location>
        <position position="111"/>
    </location>
</feature>
<feature type="binding site" evidence="15">
    <location>
        <position position="108"/>
    </location>
    <ligand>
        <name>Mg(2+)</name>
        <dbReference type="ChEBI" id="CHEBI:18420"/>
    </ligand>
</feature>
<dbReference type="GO" id="GO:0010468">
    <property type="term" value="P:regulation of gene expression"/>
    <property type="evidence" value="ECO:0007669"/>
    <property type="project" value="TreeGrafter"/>
</dbReference>
<keyword evidence="14 15" id="KW-0694">RNA-binding</keyword>
<organism evidence="18 19">
    <name type="scientific">Solimonas fluminis</name>
    <dbReference type="NCBI Taxonomy" id="2086571"/>
    <lineage>
        <taxon>Bacteria</taxon>
        <taxon>Pseudomonadati</taxon>
        <taxon>Pseudomonadota</taxon>
        <taxon>Gammaproteobacteria</taxon>
        <taxon>Nevskiales</taxon>
        <taxon>Nevskiaceae</taxon>
        <taxon>Solimonas</taxon>
    </lineage>
</organism>
<evidence type="ECO:0000256" key="9">
    <source>
        <dbReference type="ARBA" id="ARBA00022722"/>
    </source>
</evidence>
<dbReference type="GO" id="GO:0004525">
    <property type="term" value="F:ribonuclease III activity"/>
    <property type="evidence" value="ECO:0007669"/>
    <property type="project" value="UniProtKB-UniRule"/>
</dbReference>
<gene>
    <name evidence="15" type="primary">rnc</name>
    <name evidence="18" type="ORF">C3942_02785</name>
</gene>
<dbReference type="Gene3D" id="3.30.160.20">
    <property type="match status" value="1"/>
</dbReference>
<dbReference type="SUPFAM" id="SSF69065">
    <property type="entry name" value="RNase III domain-like"/>
    <property type="match status" value="1"/>
</dbReference>
<keyword evidence="13 15" id="KW-0460">Magnesium</keyword>
<dbReference type="FunFam" id="1.10.1520.10:FF:000001">
    <property type="entry name" value="Ribonuclease 3"/>
    <property type="match status" value="1"/>
</dbReference>
<dbReference type="InterPro" id="IPR036389">
    <property type="entry name" value="RNase_III_sf"/>
</dbReference>
<dbReference type="HAMAP" id="MF_00104">
    <property type="entry name" value="RNase_III"/>
    <property type="match status" value="1"/>
</dbReference>
<dbReference type="AlphaFoldDB" id="A0A2S5TM37"/>
<dbReference type="CDD" id="cd00593">
    <property type="entry name" value="RIBOc"/>
    <property type="match status" value="1"/>
</dbReference>
<evidence type="ECO:0000256" key="13">
    <source>
        <dbReference type="ARBA" id="ARBA00022842"/>
    </source>
</evidence>
<reference evidence="18 19" key="1">
    <citation type="submission" date="2018-02" db="EMBL/GenBank/DDBJ databases">
        <title>Genome sequencing of Solimonas sp. HR-BB.</title>
        <authorList>
            <person name="Lee Y."/>
            <person name="Jeon C.O."/>
        </authorList>
    </citation>
    <scope>NUCLEOTIDE SEQUENCE [LARGE SCALE GENOMIC DNA]</scope>
    <source>
        <strain evidence="18 19">HR-BB</strain>
    </source>
</reference>
<dbReference type="NCBIfam" id="TIGR02191">
    <property type="entry name" value="RNaseIII"/>
    <property type="match status" value="1"/>
</dbReference>
<evidence type="ECO:0000256" key="2">
    <source>
        <dbReference type="ARBA" id="ARBA00004496"/>
    </source>
</evidence>
<dbReference type="Pfam" id="PF14622">
    <property type="entry name" value="Ribonucleas_3_3"/>
    <property type="match status" value="1"/>
</dbReference>
<evidence type="ECO:0000256" key="7">
    <source>
        <dbReference type="ARBA" id="ARBA00022664"/>
    </source>
</evidence>
<dbReference type="Gene3D" id="1.10.1520.10">
    <property type="entry name" value="Ribonuclease III domain"/>
    <property type="match status" value="1"/>
</dbReference>
<evidence type="ECO:0000256" key="11">
    <source>
        <dbReference type="ARBA" id="ARBA00022759"/>
    </source>
</evidence>
<dbReference type="SMART" id="SM00535">
    <property type="entry name" value="RIBOc"/>
    <property type="match status" value="1"/>
</dbReference>
<accession>A0A2S5TM37</accession>
<feature type="domain" description="DRBM" evidence="16">
    <location>
        <begin position="149"/>
        <end position="219"/>
    </location>
</feature>
<keyword evidence="15" id="KW-0699">rRNA-binding</keyword>
<sequence>MELSRRLGYNFRDSALLQQALTHRSYAHGNNERLEFLGDGLLNFVIGERLYSLQPKAEEGALSRLRASLVREETLARLGRDLQLGELLRLGESELKSGGYRRDSILADAVEAVIGAVYLDGGFEAARAVCERLYAPLLADLPDAESLKDPKTRLQEALQADGRPLPRYEILSESGPPHARRFAVRCLLPDNESFTESEGASRRSAEQRAAELMIAKIHA</sequence>
<keyword evidence="11 15" id="KW-0255">Endonuclease</keyword>
<comment type="cofactor">
    <cofactor evidence="15">
        <name>Mg(2+)</name>
        <dbReference type="ChEBI" id="CHEBI:18420"/>
    </cofactor>
</comment>
<evidence type="ECO:0000259" key="17">
    <source>
        <dbReference type="PROSITE" id="PS50142"/>
    </source>
</evidence>
<dbReference type="RefSeq" id="WP_104228794.1">
    <property type="nucleotide sequence ID" value="NZ_PSNW01000001.1"/>
</dbReference>
<feature type="binding site" evidence="15">
    <location>
        <position position="35"/>
    </location>
    <ligand>
        <name>Mg(2+)</name>
        <dbReference type="ChEBI" id="CHEBI:18420"/>
    </ligand>
</feature>
<proteinExistence type="inferred from homology"/>
<evidence type="ECO:0000256" key="3">
    <source>
        <dbReference type="ARBA" id="ARBA00010183"/>
    </source>
</evidence>
<comment type="caution">
    <text evidence="18">The sequence shown here is derived from an EMBL/GenBank/DDBJ whole genome shotgun (WGS) entry which is preliminary data.</text>
</comment>
<feature type="domain" description="RNase III" evidence="17">
    <location>
        <begin position="1"/>
        <end position="122"/>
    </location>
</feature>
<evidence type="ECO:0000313" key="18">
    <source>
        <dbReference type="EMBL" id="PPE75828.1"/>
    </source>
</evidence>
<dbReference type="GO" id="GO:0019843">
    <property type="term" value="F:rRNA binding"/>
    <property type="evidence" value="ECO:0007669"/>
    <property type="project" value="UniProtKB-KW"/>
</dbReference>
<keyword evidence="10 15" id="KW-0479">Metal-binding</keyword>
<comment type="catalytic activity">
    <reaction evidence="1 15">
        <text>Endonucleolytic cleavage to 5'-phosphomonoester.</text>
        <dbReference type="EC" id="3.1.26.3"/>
    </reaction>
</comment>
<protein>
    <recommendedName>
        <fullName evidence="15">Ribonuclease 3</fullName>
        <ecNumber evidence="15">3.1.26.3</ecNumber>
    </recommendedName>
    <alternativeName>
        <fullName evidence="15">Ribonuclease III</fullName>
        <shortName evidence="15">RNase III</shortName>
    </alternativeName>
</protein>
<dbReference type="Pfam" id="PF00035">
    <property type="entry name" value="dsrm"/>
    <property type="match status" value="1"/>
</dbReference>
<evidence type="ECO:0000256" key="4">
    <source>
        <dbReference type="ARBA" id="ARBA00011738"/>
    </source>
</evidence>
<name>A0A2S5TM37_9GAMM</name>
<keyword evidence="5 15" id="KW-0963">Cytoplasm</keyword>
<evidence type="ECO:0000259" key="16">
    <source>
        <dbReference type="PROSITE" id="PS50137"/>
    </source>
</evidence>
<comment type="subunit">
    <text evidence="4 15">Homodimer.</text>
</comment>
<dbReference type="GO" id="GO:0006397">
    <property type="term" value="P:mRNA processing"/>
    <property type="evidence" value="ECO:0007669"/>
    <property type="project" value="UniProtKB-UniRule"/>
</dbReference>
<evidence type="ECO:0000256" key="10">
    <source>
        <dbReference type="ARBA" id="ARBA00022723"/>
    </source>
</evidence>
<keyword evidence="12 15" id="KW-0378">Hydrolase</keyword>
<comment type="similarity">
    <text evidence="3">Belongs to the ribonuclease III family.</text>
</comment>
<dbReference type="InterPro" id="IPR011907">
    <property type="entry name" value="RNase_III"/>
</dbReference>
<evidence type="ECO:0000256" key="8">
    <source>
        <dbReference type="ARBA" id="ARBA00022694"/>
    </source>
</evidence>
<dbReference type="GO" id="GO:0003725">
    <property type="term" value="F:double-stranded RNA binding"/>
    <property type="evidence" value="ECO:0007669"/>
    <property type="project" value="TreeGrafter"/>
</dbReference>